<gene>
    <name evidence="1" type="ORF">O6H91_23G052700</name>
</gene>
<evidence type="ECO:0000313" key="2">
    <source>
        <dbReference type="Proteomes" id="UP001162992"/>
    </source>
</evidence>
<sequence length="597" mass="66841">MPFLEALSSIAPYLPVKVDIANGQILWPREVSFALKAVARGPNYSDVQSGESLHELIMDMRGGSELPEMCKEAGKGMKIFFDRVISPVEAKTFFARVLPSMASLALKLPALLQEQALLYGSQSGVNVPLYLRILSSQNSGIVFLSQELVASLLACAFFCLYPSTIRRNNDLPLINFDLLFRYLFDGRQEQAQKIMCIVHYFERVTESMPCGMISYERKVLALEQSASLGLAQTLPDESFWRSCKTSLCDFTVMDEGVIEDVGSIALQVDFANMFLGGGALSSGCIQEEIRFMINPELIAGMFFLSAMSNNESIEVVGAERYSRYEGYGRSFTFGGDFVEKDSRDGWGRRHTRIVAIDALSQVGEDQFMMSLILRELNKAFCGFLDLSITSCHSNLMDLQADAKTKDGTNVMSTEVQRTAKSYGVIDGENLENDGGVHFGKDGATKIPIESFLEEFGKSKVVNLEESMSDDSNKMDLQVHAEKFHMYTNTGNCIGIATGNWGCGAFGGDLQLKSMLQWLAASQAGRPFLLYFTFGDHHAKRLQEIVDWIRQEGWCIWELWDMLLEYAKRRIHRQVTVNLFDWLLPKKQEGTSADEPFL</sequence>
<dbReference type="Proteomes" id="UP001162992">
    <property type="component" value="Chromosome 23"/>
</dbReference>
<reference evidence="2" key="1">
    <citation type="journal article" date="2024" name="Proc. Natl. Acad. Sci. U.S.A.">
        <title>Extraordinary preservation of gene collinearity over three hundred million years revealed in homosporous lycophytes.</title>
        <authorList>
            <person name="Li C."/>
            <person name="Wickell D."/>
            <person name="Kuo L.Y."/>
            <person name="Chen X."/>
            <person name="Nie B."/>
            <person name="Liao X."/>
            <person name="Peng D."/>
            <person name="Ji J."/>
            <person name="Jenkins J."/>
            <person name="Williams M."/>
            <person name="Shu S."/>
            <person name="Plott C."/>
            <person name="Barry K."/>
            <person name="Rajasekar S."/>
            <person name="Grimwood J."/>
            <person name="Han X."/>
            <person name="Sun S."/>
            <person name="Hou Z."/>
            <person name="He W."/>
            <person name="Dai G."/>
            <person name="Sun C."/>
            <person name="Schmutz J."/>
            <person name="Leebens-Mack J.H."/>
            <person name="Li F.W."/>
            <person name="Wang L."/>
        </authorList>
    </citation>
    <scope>NUCLEOTIDE SEQUENCE [LARGE SCALE GENOMIC DNA]</scope>
    <source>
        <strain evidence="2">cv. PW_Plant_1</strain>
    </source>
</reference>
<dbReference type="EMBL" id="CM055114">
    <property type="protein sequence ID" value="KAJ7514624.1"/>
    <property type="molecule type" value="Genomic_DNA"/>
</dbReference>
<keyword evidence="2" id="KW-1185">Reference proteome</keyword>
<comment type="caution">
    <text evidence="1">The sequence shown here is derived from an EMBL/GenBank/DDBJ whole genome shotgun (WGS) entry which is preliminary data.</text>
</comment>
<name>A0ACC2AAM1_DIPCM</name>
<accession>A0ACC2AAM1</accession>
<organism evidence="1 2">
    <name type="scientific">Diphasiastrum complanatum</name>
    <name type="common">Issler's clubmoss</name>
    <name type="synonym">Lycopodium complanatum</name>
    <dbReference type="NCBI Taxonomy" id="34168"/>
    <lineage>
        <taxon>Eukaryota</taxon>
        <taxon>Viridiplantae</taxon>
        <taxon>Streptophyta</taxon>
        <taxon>Embryophyta</taxon>
        <taxon>Tracheophyta</taxon>
        <taxon>Lycopodiopsida</taxon>
        <taxon>Lycopodiales</taxon>
        <taxon>Lycopodiaceae</taxon>
        <taxon>Lycopodioideae</taxon>
        <taxon>Diphasiastrum</taxon>
    </lineage>
</organism>
<protein>
    <submittedName>
        <fullName evidence="1">Uncharacterized protein</fullName>
    </submittedName>
</protein>
<proteinExistence type="predicted"/>
<evidence type="ECO:0000313" key="1">
    <source>
        <dbReference type="EMBL" id="KAJ7514624.1"/>
    </source>
</evidence>